<dbReference type="EMBL" id="BMXP01000002">
    <property type="protein sequence ID" value="GGW77918.1"/>
    <property type="molecule type" value="Genomic_DNA"/>
</dbReference>
<dbReference type="PANTHER" id="PTHR35399:SF4">
    <property type="entry name" value="MEMBRANE PROTEIN"/>
    <property type="match status" value="1"/>
</dbReference>
<sequence length="110" mass="11930">MITRRQFNHGLVVSALSLFLESEEPATFNYGDNLCIAPNGHLVVCEDQYTDAVNNHLKGVTPEGATYDLARVYLQTEPAGVFFSPDGSTMFVNLYSPAMTLAVTGPWSGA</sequence>
<dbReference type="AlphaFoldDB" id="A0A918MVB5"/>
<keyword evidence="2" id="KW-1185">Reference proteome</keyword>
<evidence type="ECO:0000313" key="2">
    <source>
        <dbReference type="Proteomes" id="UP000631300"/>
    </source>
</evidence>
<proteinExistence type="predicted"/>
<dbReference type="PANTHER" id="PTHR35399">
    <property type="entry name" value="SLR8030 PROTEIN"/>
    <property type="match status" value="1"/>
</dbReference>
<dbReference type="Pfam" id="PF05787">
    <property type="entry name" value="PhoX"/>
    <property type="match status" value="1"/>
</dbReference>
<dbReference type="SUPFAM" id="SSF63829">
    <property type="entry name" value="Calcium-dependent phosphotriesterase"/>
    <property type="match status" value="1"/>
</dbReference>
<name>A0A918MVB5_9ALTE</name>
<evidence type="ECO:0000313" key="1">
    <source>
        <dbReference type="EMBL" id="GGW77918.1"/>
    </source>
</evidence>
<reference evidence="1" key="2">
    <citation type="submission" date="2020-09" db="EMBL/GenBank/DDBJ databases">
        <authorList>
            <person name="Sun Q."/>
            <person name="Kim S."/>
        </authorList>
    </citation>
    <scope>NUCLEOTIDE SEQUENCE</scope>
    <source>
        <strain evidence="1">KCTC 22164</strain>
    </source>
</reference>
<dbReference type="Proteomes" id="UP000631300">
    <property type="component" value="Unassembled WGS sequence"/>
</dbReference>
<accession>A0A918MVB5</accession>
<gene>
    <name evidence="1" type="ORF">GCM10007391_08090</name>
</gene>
<comment type="caution">
    <text evidence="1">The sequence shown here is derived from an EMBL/GenBank/DDBJ whole genome shotgun (WGS) entry which is preliminary data.</text>
</comment>
<reference evidence="1" key="1">
    <citation type="journal article" date="2014" name="Int. J. Syst. Evol. Microbiol.">
        <title>Complete genome sequence of Corynebacterium casei LMG S-19264T (=DSM 44701T), isolated from a smear-ripened cheese.</title>
        <authorList>
            <consortium name="US DOE Joint Genome Institute (JGI-PGF)"/>
            <person name="Walter F."/>
            <person name="Albersmeier A."/>
            <person name="Kalinowski J."/>
            <person name="Ruckert C."/>
        </authorList>
    </citation>
    <scope>NUCLEOTIDE SEQUENCE</scope>
    <source>
        <strain evidence="1">KCTC 22164</strain>
    </source>
</reference>
<dbReference type="InterPro" id="IPR008557">
    <property type="entry name" value="PhoX"/>
</dbReference>
<protein>
    <submittedName>
        <fullName evidence="1">Uncharacterized protein</fullName>
    </submittedName>
</protein>
<organism evidence="1 2">
    <name type="scientific">Alteromonas halophila</name>
    <dbReference type="NCBI Taxonomy" id="516698"/>
    <lineage>
        <taxon>Bacteria</taxon>
        <taxon>Pseudomonadati</taxon>
        <taxon>Pseudomonadota</taxon>
        <taxon>Gammaproteobacteria</taxon>
        <taxon>Alteromonadales</taxon>
        <taxon>Alteromonadaceae</taxon>
        <taxon>Alteromonas/Salinimonas group</taxon>
        <taxon>Alteromonas</taxon>
    </lineage>
</organism>